<feature type="transmembrane region" description="Helical" evidence="5">
    <location>
        <begin position="498"/>
        <end position="528"/>
    </location>
</feature>
<keyword evidence="8" id="KW-1185">Reference proteome</keyword>
<dbReference type="NCBIfam" id="TIGR00815">
    <property type="entry name" value="sulP"/>
    <property type="match status" value="1"/>
</dbReference>
<sequence>MYSHCIVDRQGEPSCSQGPQNVMENKEFVNSSSKVTDDRENGWPSGKGCRTKSGVRIHITAEDLFARDNADIKASHQNEKSFLSTICSRFHPVKLMPVLEWLPRYQLSYFKDDLVAAIIVLIMHVPQGLAYGELAGVSAVQGLYVSTFPPLIYALLGTTRHISIGTFAVVALLVRSATSEISDTLIYDQFDNQTYVSDLFTRGQVATTLSAVVGILQIIMGLLALGSLSVFFSEPMLSGFVTGAAMHVISAQLRDLLDIKVSRRKGAFKALLSLYDIVAHITELNWMTALFGISAMLFIYQGQLLNERFKAKLFMPLPMELVTVVVATILSYFIGLQEKYGSSIMGHIPTGVPRVSLPEVSLFPLMIKDALIIAFISYVIALSLGKTFGRRNRYNVDANQELVAMGGANVFGSFIDCFPCAASLSRSSVQEKAGGKTQLTTIFSSMFLFFTILFAGPLFFYLPKCVLSSIIIVALKDMLFQVYDCIRCSKISFIESGVWLSTFLAVFIIDLEYGIVAGPLTTVVALLYRDSRPRVRFVSSMFCEGLFIESMNGATSTSATGSGKEVLLARIESEVNFVNRDALKEQLLAHMSDELLSSSVFSGLLILDLTRCPFVDCSGCVTLKELVMLFTAREFHVSIVGASEDVIEFMMLINDPKVTFNPTLKDIAFDMSAAALPESHRF</sequence>
<dbReference type="PANTHER" id="PTHR11814">
    <property type="entry name" value="SULFATE TRANSPORTER"/>
    <property type="match status" value="1"/>
</dbReference>
<evidence type="ECO:0000256" key="4">
    <source>
        <dbReference type="ARBA" id="ARBA00023136"/>
    </source>
</evidence>
<protein>
    <recommendedName>
        <fullName evidence="6">STAS domain-containing protein</fullName>
    </recommendedName>
</protein>
<proteinExistence type="predicted"/>
<dbReference type="GO" id="GO:0055085">
    <property type="term" value="P:transmembrane transport"/>
    <property type="evidence" value="ECO:0007669"/>
    <property type="project" value="InterPro"/>
</dbReference>
<dbReference type="InterPro" id="IPR002645">
    <property type="entry name" value="STAS_dom"/>
</dbReference>
<feature type="transmembrane region" description="Helical" evidence="5">
    <location>
        <begin position="209"/>
        <end position="232"/>
    </location>
</feature>
<comment type="subcellular location">
    <subcellularLocation>
        <location evidence="1">Membrane</location>
        <topology evidence="1">Multi-pass membrane protein</topology>
    </subcellularLocation>
</comment>
<dbReference type="Proteomes" id="UP000594260">
    <property type="component" value="Unplaced"/>
</dbReference>
<dbReference type="GeneID" id="111248384"/>
<evidence type="ECO:0000256" key="5">
    <source>
        <dbReference type="SAM" id="Phobius"/>
    </source>
</evidence>
<feature type="transmembrane region" description="Helical" evidence="5">
    <location>
        <begin position="151"/>
        <end position="174"/>
    </location>
</feature>
<dbReference type="Pfam" id="PF01740">
    <property type="entry name" value="STAS"/>
    <property type="match status" value="1"/>
</dbReference>
<keyword evidence="3 5" id="KW-1133">Transmembrane helix</keyword>
<evidence type="ECO:0000256" key="3">
    <source>
        <dbReference type="ARBA" id="ARBA00022989"/>
    </source>
</evidence>
<dbReference type="EnsemblMetazoa" id="XM_022800622">
    <property type="protein sequence ID" value="XP_022656357"/>
    <property type="gene ID" value="LOC111248384"/>
</dbReference>
<dbReference type="Pfam" id="PF00916">
    <property type="entry name" value="Sulfate_transp"/>
    <property type="match status" value="1"/>
</dbReference>
<dbReference type="KEGG" id="vde:111248384"/>
<organism evidence="7 8">
    <name type="scientific">Varroa destructor</name>
    <name type="common">Honeybee mite</name>
    <dbReference type="NCBI Taxonomy" id="109461"/>
    <lineage>
        <taxon>Eukaryota</taxon>
        <taxon>Metazoa</taxon>
        <taxon>Ecdysozoa</taxon>
        <taxon>Arthropoda</taxon>
        <taxon>Chelicerata</taxon>
        <taxon>Arachnida</taxon>
        <taxon>Acari</taxon>
        <taxon>Parasitiformes</taxon>
        <taxon>Mesostigmata</taxon>
        <taxon>Gamasina</taxon>
        <taxon>Dermanyssoidea</taxon>
        <taxon>Varroidae</taxon>
        <taxon>Varroa</taxon>
    </lineage>
</organism>
<name>A0A7M7JSS3_VARDE</name>
<evidence type="ECO:0000256" key="2">
    <source>
        <dbReference type="ARBA" id="ARBA00022692"/>
    </source>
</evidence>
<dbReference type="CDD" id="cd07042">
    <property type="entry name" value="STAS_SulP_like_sulfate_transporter"/>
    <property type="match status" value="1"/>
</dbReference>
<evidence type="ECO:0000256" key="1">
    <source>
        <dbReference type="ARBA" id="ARBA00004141"/>
    </source>
</evidence>
<dbReference type="InterPro" id="IPR036513">
    <property type="entry name" value="STAS_dom_sf"/>
</dbReference>
<dbReference type="SUPFAM" id="SSF52091">
    <property type="entry name" value="SpoIIaa-like"/>
    <property type="match status" value="1"/>
</dbReference>
<dbReference type="OMA" id="MACALHI"/>
<dbReference type="Gene3D" id="3.30.750.24">
    <property type="entry name" value="STAS domain"/>
    <property type="match status" value="1"/>
</dbReference>
<dbReference type="InterPro" id="IPR011547">
    <property type="entry name" value="SLC26A/SulP_dom"/>
</dbReference>
<feature type="transmembrane region" description="Helical" evidence="5">
    <location>
        <begin position="362"/>
        <end position="384"/>
    </location>
</feature>
<dbReference type="InParanoid" id="A0A7M7JSS3"/>
<dbReference type="OrthoDB" id="7365796at2759"/>
<feature type="transmembrane region" description="Helical" evidence="5">
    <location>
        <begin position="284"/>
        <end position="301"/>
    </location>
</feature>
<keyword evidence="4 5" id="KW-0472">Membrane</keyword>
<feature type="transmembrane region" description="Helical" evidence="5">
    <location>
        <begin position="114"/>
        <end position="131"/>
    </location>
</feature>
<accession>A0A7M7JSS3</accession>
<dbReference type="PROSITE" id="PS50801">
    <property type="entry name" value="STAS"/>
    <property type="match status" value="1"/>
</dbReference>
<feature type="transmembrane region" description="Helical" evidence="5">
    <location>
        <begin position="439"/>
        <end position="460"/>
    </location>
</feature>
<dbReference type="InterPro" id="IPR001902">
    <property type="entry name" value="SLC26A/SulP_fam"/>
</dbReference>
<dbReference type="FunCoup" id="A0A7M7JSS3">
    <property type="interactions" value="97"/>
</dbReference>
<dbReference type="GO" id="GO:0016020">
    <property type="term" value="C:membrane"/>
    <property type="evidence" value="ECO:0007669"/>
    <property type="project" value="UniProtKB-SubCell"/>
</dbReference>
<keyword evidence="2 5" id="KW-0812">Transmembrane</keyword>
<evidence type="ECO:0000259" key="6">
    <source>
        <dbReference type="PROSITE" id="PS50801"/>
    </source>
</evidence>
<feature type="domain" description="STAS" evidence="6">
    <location>
        <begin position="566"/>
        <end position="650"/>
    </location>
</feature>
<evidence type="ECO:0000313" key="8">
    <source>
        <dbReference type="Proteomes" id="UP000594260"/>
    </source>
</evidence>
<evidence type="ECO:0000313" key="7">
    <source>
        <dbReference type="EnsemblMetazoa" id="XP_022656357"/>
    </source>
</evidence>
<dbReference type="RefSeq" id="XP_022656357.1">
    <property type="nucleotide sequence ID" value="XM_022800622.1"/>
</dbReference>
<dbReference type="AlphaFoldDB" id="A0A7M7JSS3"/>
<reference evidence="7" key="1">
    <citation type="submission" date="2021-01" db="UniProtKB">
        <authorList>
            <consortium name="EnsemblMetazoa"/>
        </authorList>
    </citation>
    <scope>IDENTIFICATION</scope>
</reference>
<feature type="transmembrane region" description="Helical" evidence="5">
    <location>
        <begin position="313"/>
        <end position="335"/>
    </location>
</feature>